<dbReference type="Proteomes" id="UP001498398">
    <property type="component" value="Unassembled WGS sequence"/>
</dbReference>
<evidence type="ECO:0000313" key="2">
    <source>
        <dbReference type="Proteomes" id="UP001498398"/>
    </source>
</evidence>
<name>A0ABR1IJX3_9AGAR</name>
<keyword evidence="2" id="KW-1185">Reference proteome</keyword>
<organism evidence="1 2">
    <name type="scientific">Marasmiellus scandens</name>
    <dbReference type="NCBI Taxonomy" id="2682957"/>
    <lineage>
        <taxon>Eukaryota</taxon>
        <taxon>Fungi</taxon>
        <taxon>Dikarya</taxon>
        <taxon>Basidiomycota</taxon>
        <taxon>Agaricomycotina</taxon>
        <taxon>Agaricomycetes</taxon>
        <taxon>Agaricomycetidae</taxon>
        <taxon>Agaricales</taxon>
        <taxon>Marasmiineae</taxon>
        <taxon>Omphalotaceae</taxon>
        <taxon>Marasmiellus</taxon>
    </lineage>
</organism>
<proteinExistence type="predicted"/>
<evidence type="ECO:0000313" key="1">
    <source>
        <dbReference type="EMBL" id="KAK7434750.1"/>
    </source>
</evidence>
<comment type="caution">
    <text evidence="1">The sequence shown here is derived from an EMBL/GenBank/DDBJ whole genome shotgun (WGS) entry which is preliminary data.</text>
</comment>
<gene>
    <name evidence="1" type="ORF">VKT23_020028</name>
</gene>
<accession>A0ABR1IJX3</accession>
<dbReference type="EMBL" id="JBANRG010000117">
    <property type="protein sequence ID" value="KAK7434750.1"/>
    <property type="molecule type" value="Genomic_DNA"/>
</dbReference>
<reference evidence="1 2" key="1">
    <citation type="submission" date="2024-01" db="EMBL/GenBank/DDBJ databases">
        <title>A draft genome for the cacao thread blight pathogen Marasmiellus scandens.</title>
        <authorList>
            <person name="Baruah I.K."/>
            <person name="Leung J."/>
            <person name="Bukari Y."/>
            <person name="Amoako-Attah I."/>
            <person name="Meinhardt L.W."/>
            <person name="Bailey B.A."/>
            <person name="Cohen S.P."/>
        </authorList>
    </citation>
    <scope>NUCLEOTIDE SEQUENCE [LARGE SCALE GENOMIC DNA]</scope>
    <source>
        <strain evidence="1 2">GH-19</strain>
    </source>
</reference>
<protein>
    <submittedName>
        <fullName evidence="1">Uncharacterized protein</fullName>
    </submittedName>
</protein>
<sequence length="97" mass="11123">MPSPPETHQTLEAPQGFSFQQTIRVRCDTRDEYAPLPGFYVPRPPFRSFPVVQPQPPLPDTMRFRQDTLPSRLKSIKRLIPHPLTLLQSSIFITLPG</sequence>